<feature type="region of interest" description="Disordered" evidence="5">
    <location>
        <begin position="156"/>
        <end position="192"/>
    </location>
</feature>
<comment type="subcellular location">
    <subcellularLocation>
        <location evidence="1">Membrane</location>
        <topology evidence="1">Single-pass membrane protein</topology>
    </subcellularLocation>
</comment>
<dbReference type="PROSITE" id="PS50231">
    <property type="entry name" value="RICIN_B_LECTIN"/>
    <property type="match status" value="1"/>
</dbReference>
<accession>A0A0A1T9Q9</accession>
<feature type="region of interest" description="Disordered" evidence="5">
    <location>
        <begin position="229"/>
        <end position="264"/>
    </location>
</feature>
<feature type="region of interest" description="Disordered" evidence="5">
    <location>
        <begin position="280"/>
        <end position="340"/>
    </location>
</feature>
<dbReference type="GO" id="GO:0071944">
    <property type="term" value="C:cell periphery"/>
    <property type="evidence" value="ECO:0007669"/>
    <property type="project" value="UniProtKB-ARBA"/>
</dbReference>
<reference evidence="7 8" key="1">
    <citation type="journal article" date="2015" name="Genome Announc.">
        <title>Draft Genome Sequence and Gene Annotation of the Entomopathogenic Fungus Verticillium hemipterigenum.</title>
        <authorList>
            <person name="Horn F."/>
            <person name="Habel A."/>
            <person name="Scharf D.H."/>
            <person name="Dworschak J."/>
            <person name="Brakhage A.A."/>
            <person name="Guthke R."/>
            <person name="Hertweck C."/>
            <person name="Linde J."/>
        </authorList>
    </citation>
    <scope>NUCLEOTIDE SEQUENCE [LARGE SCALE GENOMIC DNA]</scope>
</reference>
<evidence type="ECO:0000256" key="6">
    <source>
        <dbReference type="SAM" id="Phobius"/>
    </source>
</evidence>
<dbReference type="InterPro" id="IPR035992">
    <property type="entry name" value="Ricin_B-like_lectins"/>
</dbReference>
<dbReference type="AlphaFoldDB" id="A0A0A1T9Q9"/>
<evidence type="ECO:0000313" key="8">
    <source>
        <dbReference type="Proteomes" id="UP000039046"/>
    </source>
</evidence>
<dbReference type="Gene3D" id="2.80.10.50">
    <property type="match status" value="1"/>
</dbReference>
<feature type="transmembrane region" description="Helical" evidence="6">
    <location>
        <begin position="197"/>
        <end position="219"/>
    </location>
</feature>
<dbReference type="EMBL" id="CDHN01000001">
    <property type="protein sequence ID" value="CEJ82935.1"/>
    <property type="molecule type" value="Genomic_DNA"/>
</dbReference>
<gene>
    <name evidence="7" type="ORF">VHEMI02974</name>
</gene>
<keyword evidence="4 6" id="KW-0472">Membrane</keyword>
<dbReference type="SUPFAM" id="SSF50370">
    <property type="entry name" value="Ricin B-like lectins"/>
    <property type="match status" value="1"/>
</dbReference>
<dbReference type="HOGENOM" id="CLU_816803_0_0_1"/>
<organism evidence="7 8">
    <name type="scientific">[Torrubiella] hemipterigena</name>
    <dbReference type="NCBI Taxonomy" id="1531966"/>
    <lineage>
        <taxon>Eukaryota</taxon>
        <taxon>Fungi</taxon>
        <taxon>Dikarya</taxon>
        <taxon>Ascomycota</taxon>
        <taxon>Pezizomycotina</taxon>
        <taxon>Sordariomycetes</taxon>
        <taxon>Hypocreomycetidae</taxon>
        <taxon>Hypocreales</taxon>
        <taxon>Clavicipitaceae</taxon>
        <taxon>Clavicipitaceae incertae sedis</taxon>
        <taxon>'Torrubiella' clade</taxon>
    </lineage>
</organism>
<feature type="compositionally biased region" description="Pro residues" evidence="5">
    <location>
        <begin position="250"/>
        <end position="260"/>
    </location>
</feature>
<dbReference type="InterPro" id="IPR051694">
    <property type="entry name" value="Immunoregulatory_rcpt-like"/>
</dbReference>
<dbReference type="GO" id="GO:0016020">
    <property type="term" value="C:membrane"/>
    <property type="evidence" value="ECO:0007669"/>
    <property type="project" value="UniProtKB-SubCell"/>
</dbReference>
<keyword evidence="2 6" id="KW-0812">Transmembrane</keyword>
<protein>
    <submittedName>
        <fullName evidence="7">Uncharacterized protein</fullName>
    </submittedName>
</protein>
<feature type="compositionally biased region" description="Low complexity" evidence="5">
    <location>
        <begin position="156"/>
        <end position="172"/>
    </location>
</feature>
<evidence type="ECO:0000256" key="1">
    <source>
        <dbReference type="ARBA" id="ARBA00004167"/>
    </source>
</evidence>
<keyword evidence="8" id="KW-1185">Reference proteome</keyword>
<name>A0A0A1T9Q9_9HYPO</name>
<dbReference type="PANTHER" id="PTHR15549:SF26">
    <property type="entry name" value="AXIAL BUDDING PATTERN PROTEIN 2-RELATED"/>
    <property type="match status" value="1"/>
</dbReference>
<dbReference type="Proteomes" id="UP000039046">
    <property type="component" value="Unassembled WGS sequence"/>
</dbReference>
<evidence type="ECO:0000313" key="7">
    <source>
        <dbReference type="EMBL" id="CEJ82935.1"/>
    </source>
</evidence>
<evidence type="ECO:0000256" key="4">
    <source>
        <dbReference type="ARBA" id="ARBA00023136"/>
    </source>
</evidence>
<evidence type="ECO:0000256" key="5">
    <source>
        <dbReference type="SAM" id="MobiDB-lite"/>
    </source>
</evidence>
<feature type="compositionally biased region" description="Polar residues" evidence="5">
    <location>
        <begin position="178"/>
        <end position="192"/>
    </location>
</feature>
<proteinExistence type="predicted"/>
<dbReference type="PANTHER" id="PTHR15549">
    <property type="entry name" value="PAIRED IMMUNOGLOBULIN-LIKE TYPE 2 RECEPTOR"/>
    <property type="match status" value="1"/>
</dbReference>
<evidence type="ECO:0000256" key="2">
    <source>
        <dbReference type="ARBA" id="ARBA00022692"/>
    </source>
</evidence>
<sequence>MSGYYPDQAVNIKPFGNADLCMYYTFKDNDHNVKVDSCKTVGDAGLWTLLAVKNDPYYYIYNKVATNLRLSWFTTKSGESPIIGQAWDKNDFNQYWEKLGSDNKAYFANRAANSPVQYLANYHNPAGQTIVGLRTVDDLTDDTSMYWAIVKATDTTPTTSASTTTGKPSATSAPPPSNSQQDSAGTSSGNSGPSKTVIGIAVAIPLVVLIVAGIAFWVWRKRKIAGKGEYAQPPEKPNEGHQPEYGYGAPSPPLSGPPVYSPISPSEPIEIPGDIVHPYTPPAHTGSSSGGSFIPPPIHFRPPASTFTAPPPAQGHNMGSDIELPGLPPREEAGNIRSFK</sequence>
<keyword evidence="3 6" id="KW-1133">Transmembrane helix</keyword>
<evidence type="ECO:0000256" key="3">
    <source>
        <dbReference type="ARBA" id="ARBA00022989"/>
    </source>
</evidence>